<dbReference type="EMBL" id="MCFC01000011">
    <property type="protein sequence ID" value="ORY32100.1"/>
    <property type="molecule type" value="Genomic_DNA"/>
</dbReference>
<dbReference type="Proteomes" id="UP000193986">
    <property type="component" value="Unassembled WGS sequence"/>
</dbReference>
<feature type="compositionally biased region" description="Basic and acidic residues" evidence="5">
    <location>
        <begin position="123"/>
        <end position="133"/>
    </location>
</feature>
<comment type="subcellular location">
    <subcellularLocation>
        <location evidence="1">Nucleus</location>
    </subcellularLocation>
</comment>
<feature type="compositionally biased region" description="Basic and acidic residues" evidence="5">
    <location>
        <begin position="81"/>
        <end position="93"/>
    </location>
</feature>
<dbReference type="InterPro" id="IPR003347">
    <property type="entry name" value="JmjC_dom"/>
</dbReference>
<feature type="region of interest" description="Disordered" evidence="5">
    <location>
        <begin position="1337"/>
        <end position="1364"/>
    </location>
</feature>
<comment type="caution">
    <text evidence="7">The sequence shown here is derived from an EMBL/GenBank/DDBJ whole genome shotgun (WGS) entry which is preliminary data.</text>
</comment>
<feature type="compositionally biased region" description="Pro residues" evidence="5">
    <location>
        <begin position="1071"/>
        <end position="1101"/>
    </location>
</feature>
<dbReference type="GO" id="GO:0032454">
    <property type="term" value="F:histone H3K9 demethylase activity"/>
    <property type="evidence" value="ECO:0007669"/>
    <property type="project" value="InterPro"/>
</dbReference>
<gene>
    <name evidence="7" type="ORF">BCR39DRAFT_524154</name>
</gene>
<keyword evidence="4" id="KW-0175">Coiled coil</keyword>
<feature type="region of interest" description="Disordered" evidence="5">
    <location>
        <begin position="71"/>
        <end position="282"/>
    </location>
</feature>
<organism evidence="7 8">
    <name type="scientific">Naematelia encephala</name>
    <dbReference type="NCBI Taxonomy" id="71784"/>
    <lineage>
        <taxon>Eukaryota</taxon>
        <taxon>Fungi</taxon>
        <taxon>Dikarya</taxon>
        <taxon>Basidiomycota</taxon>
        <taxon>Agaricomycotina</taxon>
        <taxon>Tremellomycetes</taxon>
        <taxon>Tremellales</taxon>
        <taxon>Naemateliaceae</taxon>
        <taxon>Naematelia</taxon>
    </lineage>
</organism>
<reference evidence="7 8" key="1">
    <citation type="submission" date="2016-07" db="EMBL/GenBank/DDBJ databases">
        <title>Pervasive Adenine N6-methylation of Active Genes in Fungi.</title>
        <authorList>
            <consortium name="DOE Joint Genome Institute"/>
            <person name="Mondo S.J."/>
            <person name="Dannebaum R.O."/>
            <person name="Kuo R.C."/>
            <person name="Labutti K."/>
            <person name="Haridas S."/>
            <person name="Kuo A."/>
            <person name="Salamov A."/>
            <person name="Ahrendt S.R."/>
            <person name="Lipzen A."/>
            <person name="Sullivan W."/>
            <person name="Andreopoulos W.B."/>
            <person name="Clum A."/>
            <person name="Lindquist E."/>
            <person name="Daum C."/>
            <person name="Ramamoorthy G.K."/>
            <person name="Gryganskyi A."/>
            <person name="Culley D."/>
            <person name="Magnuson J.K."/>
            <person name="James T.Y."/>
            <person name="O'Malley M.A."/>
            <person name="Stajich J.E."/>
            <person name="Spatafora J.W."/>
            <person name="Visel A."/>
            <person name="Grigoriev I.V."/>
        </authorList>
    </citation>
    <scope>NUCLEOTIDE SEQUENCE [LARGE SCALE GENOMIC DNA]</scope>
    <source>
        <strain evidence="7 8">68-887.2</strain>
    </source>
</reference>
<feature type="compositionally biased region" description="Acidic residues" evidence="5">
    <location>
        <begin position="222"/>
        <end position="233"/>
    </location>
</feature>
<dbReference type="STRING" id="71784.A0A1Y2BC43"/>
<feature type="region of interest" description="Disordered" evidence="5">
    <location>
        <begin position="1"/>
        <end position="21"/>
    </location>
</feature>
<dbReference type="GO" id="GO:0046872">
    <property type="term" value="F:metal ion binding"/>
    <property type="evidence" value="ECO:0007669"/>
    <property type="project" value="UniProtKB-KW"/>
</dbReference>
<evidence type="ECO:0000256" key="3">
    <source>
        <dbReference type="ARBA" id="ARBA00023242"/>
    </source>
</evidence>
<protein>
    <recommendedName>
        <fullName evidence="6">JmjC domain-containing protein</fullName>
    </recommendedName>
</protein>
<feature type="region of interest" description="Disordered" evidence="5">
    <location>
        <begin position="1066"/>
        <end position="1112"/>
    </location>
</feature>
<sequence length="1398" mass="153676">MSEHPETSIDDLAPLPTTDLPELLPFTDVAPLPSEDIDLAPLPSTSVEAFEVLAEATQPLPDVGPVEDAPLVAAVVDEPMEEQKVEQVQKQEPEAVEEPGEEGEEQGDEEQNQDQEMDTEQAEQPKEVDDPALRELLASLHQNRPDEVDTALSSPLSEVPPLPKDFEEPEPPKSPTPSPPSPEPHAPVSPVSRAMSGESSKRKPTAQKGKTVKRFKKAKDEVVDEIDDLESETEAIAPRKAQVAEETNGDEDSLRSVLPEEEEGLKRKVAGAKQPRTAKRSRKALDAALGIERDGSAPIDKIHPRPKVLTDAQLKVKLLGHEKEVQVAPCLRPRYAKWGKCTQCVAKAGGDSCRFRGYRVFPIDKATTDIIGTPWFESTESREEMTPLPREFNIPLTLDHIARVERTVAPLLLPLITRELRHIVRNTDCIRRQVDTAKHRSVCDFCSSTIFGGYFFCKKCGRDFCLQCERFFPPSIDKILESPLPLPDAVRPRLLKCVGGLKEKSGTAGGLARILNFHSRADLQPVSRFEGEELKGDWLGLAELILHGSESLEDRVRILGLRKAESDLRDALRIDAESAATPQVPQIDKSEEASADVVNEEDDKLNVADELTASLYTKSTNPSIPPVPDPAELEDISLPFMFIPGDKLDNLTFETLWSRGEPLVVDGLAKDMRETWTPDAFIDRFGREPCWVVNCETGSSLSMTVGKFFLKFKEAGSSSSQILKLKDWPSAADFRMAYPDLYNSFCEALPVPDFTRREGVLNLYSHFPPGPTRPDIGPKMYNAFAARETKGGHGSTRLHMDVADAVNIMVYASPRPDGQPGCAVWDLFRADDADKIRKYLVKKFQNTHKFYDPIHSQLFYLDSAMRKELLESYGVVSWRVYQYPGQAVFIPAGCAHQVCNLADCIKIALDFVSPHNVKRCQRLTQDFRTENVVKAWKEDVLQLYNVMWFAWRNCRETRDRWEADKGRQVKEKAEQDALGKWSPSKTVGRFWSPVVSSMRDEPAENGLLSPVTSSARDEPVEQTTTLHSALTTQVVADTGNPATPNGESSATVDPALQSLPHRLLDAALTRPDPPPPKPKPVKRPAPPTPTSAPLPLPPASAPPSASADVKPRIAPKEMSIKEMIKKGMLPIDFAVSAARLAMGEGGDEDSGGWQGVGFNFGNLVVDITGDEDEETGEIVDSLDITEPEPESLEDAEPLVAVNSSESATDPSASAEGLSDPLIVVEAPTDTSVAVKINTDPSSIVEPRSDPSSVVEPPSDHLVFAETVTDPSSVVESATDIPVVVVGEAHNGLMEQPTGQRLEEPVIEVLAEGGNGDLNGQIEEKRDTLDDNLSGMPFDVGGREVNDNDDDASQRMDLDSDADQRMDIDNEANQRELEEATTVIQGLKDALEGMEEQDM</sequence>
<feature type="compositionally biased region" description="Acidic residues" evidence="5">
    <location>
        <begin position="94"/>
        <end position="121"/>
    </location>
</feature>
<evidence type="ECO:0000256" key="1">
    <source>
        <dbReference type="ARBA" id="ARBA00004123"/>
    </source>
</evidence>
<evidence type="ECO:0000256" key="2">
    <source>
        <dbReference type="ARBA" id="ARBA00022723"/>
    </source>
</evidence>
<dbReference type="GO" id="GO:0031490">
    <property type="term" value="F:chromatin DNA binding"/>
    <property type="evidence" value="ECO:0007669"/>
    <property type="project" value="TreeGrafter"/>
</dbReference>
<dbReference type="SMART" id="SM00558">
    <property type="entry name" value="JmjC"/>
    <property type="match status" value="1"/>
</dbReference>
<feature type="domain" description="JmjC" evidence="6">
    <location>
        <begin position="756"/>
        <end position="928"/>
    </location>
</feature>
<dbReference type="GO" id="GO:0000785">
    <property type="term" value="C:chromatin"/>
    <property type="evidence" value="ECO:0007669"/>
    <property type="project" value="TreeGrafter"/>
</dbReference>
<dbReference type="PROSITE" id="PS51184">
    <property type="entry name" value="JMJC"/>
    <property type="match status" value="1"/>
</dbReference>
<dbReference type="InterPro" id="IPR045109">
    <property type="entry name" value="LSDs-like"/>
</dbReference>
<dbReference type="InParanoid" id="A0A1Y2BC43"/>
<evidence type="ECO:0000313" key="8">
    <source>
        <dbReference type="Proteomes" id="UP000193986"/>
    </source>
</evidence>
<keyword evidence="8" id="KW-1185">Reference proteome</keyword>
<name>A0A1Y2BC43_9TREE</name>
<feature type="compositionally biased region" description="Polar residues" evidence="5">
    <location>
        <begin position="1021"/>
        <end position="1051"/>
    </location>
</feature>
<feature type="compositionally biased region" description="Basic and acidic residues" evidence="5">
    <location>
        <begin position="1340"/>
        <end position="1364"/>
    </location>
</feature>
<keyword evidence="2" id="KW-0479">Metal-binding</keyword>
<accession>A0A1Y2BC43</accession>
<evidence type="ECO:0000256" key="5">
    <source>
        <dbReference type="SAM" id="MobiDB-lite"/>
    </source>
</evidence>
<dbReference type="PANTHER" id="PTHR12549">
    <property type="entry name" value="JMJC DOMAIN-CONTAINING HISTONE DEMETHYLATION PROTEIN"/>
    <property type="match status" value="1"/>
</dbReference>
<proteinExistence type="predicted"/>
<feature type="compositionally biased region" description="Pro residues" evidence="5">
    <location>
        <begin position="172"/>
        <end position="187"/>
    </location>
</feature>
<keyword evidence="3" id="KW-0539">Nucleus</keyword>
<dbReference type="SUPFAM" id="SSF51197">
    <property type="entry name" value="Clavaminate synthase-like"/>
    <property type="match status" value="1"/>
</dbReference>
<dbReference type="Gene3D" id="2.60.120.650">
    <property type="entry name" value="Cupin"/>
    <property type="match status" value="1"/>
</dbReference>
<dbReference type="OrthoDB" id="1667110at2759"/>
<dbReference type="GO" id="GO:0003712">
    <property type="term" value="F:transcription coregulator activity"/>
    <property type="evidence" value="ECO:0007669"/>
    <property type="project" value="TreeGrafter"/>
</dbReference>
<dbReference type="PANTHER" id="PTHR12549:SF38">
    <property type="entry name" value="JMJC DOMAIN-CONTAINING HISTONE DEMETHYLASE 2, ISOFORM A"/>
    <property type="match status" value="1"/>
</dbReference>
<dbReference type="GO" id="GO:0006357">
    <property type="term" value="P:regulation of transcription by RNA polymerase II"/>
    <property type="evidence" value="ECO:0007669"/>
    <property type="project" value="TreeGrafter"/>
</dbReference>
<feature type="compositionally biased region" description="Low complexity" evidence="5">
    <location>
        <begin position="10"/>
        <end position="21"/>
    </location>
</feature>
<dbReference type="GO" id="GO:0000118">
    <property type="term" value="C:histone deacetylase complex"/>
    <property type="evidence" value="ECO:0007669"/>
    <property type="project" value="TreeGrafter"/>
</dbReference>
<evidence type="ECO:0000259" key="6">
    <source>
        <dbReference type="PROSITE" id="PS51184"/>
    </source>
</evidence>
<feature type="coiled-coil region" evidence="4">
    <location>
        <begin position="1369"/>
        <end position="1396"/>
    </location>
</feature>
<feature type="region of interest" description="Disordered" evidence="5">
    <location>
        <begin position="999"/>
        <end position="1053"/>
    </location>
</feature>
<feature type="compositionally biased region" description="Basic residues" evidence="5">
    <location>
        <begin position="202"/>
        <end position="217"/>
    </location>
</feature>
<evidence type="ECO:0000313" key="7">
    <source>
        <dbReference type="EMBL" id="ORY32100.1"/>
    </source>
</evidence>
<evidence type="ECO:0000256" key="4">
    <source>
        <dbReference type="SAM" id="Coils"/>
    </source>
</evidence>
<dbReference type="Pfam" id="PF02373">
    <property type="entry name" value="JmjC"/>
    <property type="match status" value="1"/>
</dbReference>